<dbReference type="GO" id="GO:0022857">
    <property type="term" value="F:transmembrane transporter activity"/>
    <property type="evidence" value="ECO:0007669"/>
    <property type="project" value="InterPro"/>
</dbReference>
<feature type="transmembrane region" description="Helical" evidence="6">
    <location>
        <begin position="450"/>
        <end position="472"/>
    </location>
</feature>
<feature type="transmembrane region" description="Helical" evidence="6">
    <location>
        <begin position="87"/>
        <end position="108"/>
    </location>
</feature>
<feature type="transmembrane region" description="Helical" evidence="6">
    <location>
        <begin position="246"/>
        <end position="267"/>
    </location>
</feature>
<dbReference type="Proteomes" id="UP000077315">
    <property type="component" value="Unassembled WGS sequence"/>
</dbReference>
<dbReference type="Pfam" id="PF13520">
    <property type="entry name" value="AA_permease_2"/>
    <property type="match status" value="1"/>
</dbReference>
<evidence type="ECO:0008006" key="9">
    <source>
        <dbReference type="Google" id="ProtNLM"/>
    </source>
</evidence>
<feature type="transmembrane region" description="Helical" evidence="6">
    <location>
        <begin position="324"/>
        <end position="346"/>
    </location>
</feature>
<dbReference type="STRING" id="763407.A0A167NQH3"/>
<dbReference type="Gene3D" id="1.20.1740.10">
    <property type="entry name" value="Amino acid/polyamine transporter I"/>
    <property type="match status" value="1"/>
</dbReference>
<accession>A0A167NQH3</accession>
<comment type="subcellular location">
    <subcellularLocation>
        <location evidence="1">Membrane</location>
        <topology evidence="1">Multi-pass membrane protein</topology>
    </subcellularLocation>
</comment>
<keyword evidence="8" id="KW-1185">Reference proteome</keyword>
<feature type="transmembrane region" description="Helical" evidence="6">
    <location>
        <begin position="213"/>
        <end position="234"/>
    </location>
</feature>
<dbReference type="GeneID" id="28999259"/>
<evidence type="ECO:0000256" key="2">
    <source>
        <dbReference type="ARBA" id="ARBA00022448"/>
    </source>
</evidence>
<sequence>MGKSGSCNRTESNQPLVDFQSPQLMTEKKLRRSTMSQHNLWSKQETGLSLNKKQAAYGSISIKTPESVSAEERVNQLGYKQELQRKLSSFATFGLAFTNIGILSNASATFQTVLQRGGPVTMLLSWNIVAGFMLCVALSLSEICSLYPLSGGLYYWVYELLHIHPRAKSHAPLLAFVTGWIYTMANVISISATNVTVALSAGTIMKITYGIPLSKLALMLVTLIITFFQAIMNMRGLGGLALMNQLSVFWSCAGLIAIIAVLSIFAPHQAASWVFTHYENDTGFEDPTYVFILAMIGAAYSLFGCESAASVNEETVDADVSSPLAMTMSIAVSWFVGLVFLIVLLFSVQDIDAVLNSTFDMPVAQLFWDAVGYWGTLGFLFLMIVCQFCTGATTITVASRQVYALARDGATPMSERLCALDSQKLPANAIICTSVLSCIVVLPFPLSENLFETIVSATTITIHLAYGIVLACRLVAPQPIKGRFSLGRWSRPVTYISLAWTMFAVLAFLLPTSWPIQANNANFAGLGLLIVLGSTFACWIGWGRYHYTGPRATTDDISNGL</sequence>
<feature type="transmembrane region" description="Helical" evidence="6">
    <location>
        <begin position="287"/>
        <end position="303"/>
    </location>
</feature>
<dbReference type="VEuPathDB" id="FungiDB:PHYBLDRAFT_180688"/>
<organism evidence="7 8">
    <name type="scientific">Phycomyces blakesleeanus (strain ATCC 8743b / DSM 1359 / FGSC 10004 / NBRC 33097 / NRRL 1555)</name>
    <dbReference type="NCBI Taxonomy" id="763407"/>
    <lineage>
        <taxon>Eukaryota</taxon>
        <taxon>Fungi</taxon>
        <taxon>Fungi incertae sedis</taxon>
        <taxon>Mucoromycota</taxon>
        <taxon>Mucoromycotina</taxon>
        <taxon>Mucoromycetes</taxon>
        <taxon>Mucorales</taxon>
        <taxon>Phycomycetaceae</taxon>
        <taxon>Phycomyces</taxon>
    </lineage>
</organism>
<gene>
    <name evidence="7" type="ORF">PHYBLDRAFT_180688</name>
</gene>
<evidence type="ECO:0000313" key="8">
    <source>
        <dbReference type="Proteomes" id="UP000077315"/>
    </source>
</evidence>
<feature type="transmembrane region" description="Helical" evidence="6">
    <location>
        <begin position="128"/>
        <end position="150"/>
    </location>
</feature>
<keyword evidence="2" id="KW-0813">Transport</keyword>
<feature type="transmembrane region" description="Helical" evidence="6">
    <location>
        <begin position="171"/>
        <end position="193"/>
    </location>
</feature>
<dbReference type="InParanoid" id="A0A167NQH3"/>
<evidence type="ECO:0000256" key="5">
    <source>
        <dbReference type="ARBA" id="ARBA00023136"/>
    </source>
</evidence>
<dbReference type="PIRSF" id="PIRSF006060">
    <property type="entry name" value="AA_transporter"/>
    <property type="match status" value="1"/>
</dbReference>
<feature type="transmembrane region" description="Helical" evidence="6">
    <location>
        <begin position="523"/>
        <end position="542"/>
    </location>
</feature>
<dbReference type="PANTHER" id="PTHR45649:SF26">
    <property type="entry name" value="OS04G0435100 PROTEIN"/>
    <property type="match status" value="1"/>
</dbReference>
<evidence type="ECO:0000256" key="6">
    <source>
        <dbReference type="SAM" id="Phobius"/>
    </source>
</evidence>
<reference evidence="8" key="1">
    <citation type="submission" date="2015-06" db="EMBL/GenBank/DDBJ databases">
        <title>Expansion of signal transduction pathways in fungi by whole-genome duplication.</title>
        <authorList>
            <consortium name="DOE Joint Genome Institute"/>
            <person name="Corrochano L.M."/>
            <person name="Kuo A."/>
            <person name="Marcet-Houben M."/>
            <person name="Polaino S."/>
            <person name="Salamov A."/>
            <person name="Villalobos J.M."/>
            <person name="Alvarez M.I."/>
            <person name="Avalos J."/>
            <person name="Benito E.P."/>
            <person name="Benoit I."/>
            <person name="Burger G."/>
            <person name="Camino L.P."/>
            <person name="Canovas D."/>
            <person name="Cerda-Olmedo E."/>
            <person name="Cheng J.-F."/>
            <person name="Dominguez A."/>
            <person name="Elias M."/>
            <person name="Eslava A.P."/>
            <person name="Glaser F."/>
            <person name="Grimwood J."/>
            <person name="Gutierrez G."/>
            <person name="Heitman J."/>
            <person name="Henrissat B."/>
            <person name="Iturriaga E.A."/>
            <person name="Lang B.F."/>
            <person name="Lavin J.L."/>
            <person name="Lee S."/>
            <person name="Li W."/>
            <person name="Lindquist E."/>
            <person name="Lopez-Garcia S."/>
            <person name="Luque E.M."/>
            <person name="Marcos A.T."/>
            <person name="Martin J."/>
            <person name="McCluskey K."/>
            <person name="Medina H.R."/>
            <person name="Miralles-Duran A."/>
            <person name="Miyazaki A."/>
            <person name="Munoz-Torres E."/>
            <person name="Oguiza J.A."/>
            <person name="Ohm R."/>
            <person name="Olmedo M."/>
            <person name="Orejas M."/>
            <person name="Ortiz-Castellanos L."/>
            <person name="Pisabarro A.G."/>
            <person name="Rodriguez-Romero J."/>
            <person name="Ruiz-Herrera J."/>
            <person name="Ruiz-Vazquez R."/>
            <person name="Sanz C."/>
            <person name="Schackwitz W."/>
            <person name="Schmutz J."/>
            <person name="Shahriari M."/>
            <person name="Shelest E."/>
            <person name="Silva-Franco F."/>
            <person name="Soanes D."/>
            <person name="Syed K."/>
            <person name="Tagua V.G."/>
            <person name="Talbot N.J."/>
            <person name="Thon M."/>
            <person name="De vries R.P."/>
            <person name="Wiebenga A."/>
            <person name="Yadav J.S."/>
            <person name="Braun E.L."/>
            <person name="Baker S."/>
            <person name="Garre V."/>
            <person name="Horwitz B."/>
            <person name="Torres-Martinez S."/>
            <person name="Idnurm A."/>
            <person name="Herrera-Estrella A."/>
            <person name="Gabaldon T."/>
            <person name="Grigoriev I.V."/>
        </authorList>
    </citation>
    <scope>NUCLEOTIDE SEQUENCE [LARGE SCALE GENOMIC DNA]</scope>
    <source>
        <strain evidence="8">NRRL 1555(-)</strain>
    </source>
</reference>
<evidence type="ECO:0000313" key="7">
    <source>
        <dbReference type="EMBL" id="OAD76458.1"/>
    </source>
</evidence>
<keyword evidence="4 6" id="KW-1133">Transmembrane helix</keyword>
<feature type="transmembrane region" description="Helical" evidence="6">
    <location>
        <begin position="366"/>
        <end position="390"/>
    </location>
</feature>
<evidence type="ECO:0000256" key="3">
    <source>
        <dbReference type="ARBA" id="ARBA00022692"/>
    </source>
</evidence>
<dbReference type="AlphaFoldDB" id="A0A167NQH3"/>
<feature type="transmembrane region" description="Helical" evidence="6">
    <location>
        <begin position="493"/>
        <end position="511"/>
    </location>
</feature>
<dbReference type="GO" id="GO:0016020">
    <property type="term" value="C:membrane"/>
    <property type="evidence" value="ECO:0007669"/>
    <property type="project" value="UniProtKB-SubCell"/>
</dbReference>
<protein>
    <recommendedName>
        <fullName evidence="9">Amino acid permease</fullName>
    </recommendedName>
</protein>
<proteinExistence type="predicted"/>
<name>A0A167NQH3_PHYB8</name>
<evidence type="ECO:0000256" key="4">
    <source>
        <dbReference type="ARBA" id="ARBA00022989"/>
    </source>
</evidence>
<dbReference type="EMBL" id="KV440976">
    <property type="protein sequence ID" value="OAD76458.1"/>
    <property type="molecule type" value="Genomic_DNA"/>
</dbReference>
<dbReference type="PANTHER" id="PTHR45649">
    <property type="entry name" value="AMINO-ACID PERMEASE BAT1"/>
    <property type="match status" value="1"/>
</dbReference>
<dbReference type="InterPro" id="IPR002293">
    <property type="entry name" value="AA/rel_permease1"/>
</dbReference>
<dbReference type="RefSeq" id="XP_018294498.1">
    <property type="nucleotide sequence ID" value="XM_018438353.1"/>
</dbReference>
<keyword evidence="5 6" id="KW-0472">Membrane</keyword>
<evidence type="ECO:0000256" key="1">
    <source>
        <dbReference type="ARBA" id="ARBA00004141"/>
    </source>
</evidence>
<keyword evidence="3 6" id="KW-0812">Transmembrane</keyword>
<dbReference type="OrthoDB" id="10054429at2759"/>